<dbReference type="EMBL" id="CP132307">
    <property type="protein sequence ID" value="WLS01117.1"/>
    <property type="molecule type" value="Genomic_DNA"/>
</dbReference>
<dbReference type="Proteomes" id="UP001234585">
    <property type="component" value="Plasmid unnamed5"/>
</dbReference>
<accession>A0AA50HBH6</accession>
<organism evidence="2 3">
    <name type="scientific">Shinella sumterensis</name>
    <dbReference type="NCBI Taxonomy" id="1967501"/>
    <lineage>
        <taxon>Bacteria</taxon>
        <taxon>Pseudomonadati</taxon>
        <taxon>Pseudomonadota</taxon>
        <taxon>Alphaproteobacteria</taxon>
        <taxon>Hyphomicrobiales</taxon>
        <taxon>Rhizobiaceae</taxon>
        <taxon>Shinella</taxon>
    </lineage>
</organism>
<evidence type="ECO:0000313" key="2">
    <source>
        <dbReference type="EMBL" id="WLS01117.1"/>
    </source>
</evidence>
<sequence>MVSNRSAGTSLVDGVLHLYFRRKMNYMWLIHLRETMLHLTHDTEQLARKVAARAGRRPEDLIRAALEREARELGVYTDQPARRRMTVEQMMAVGKKVSSLPLLDPRSPKEILDDLNEQ</sequence>
<evidence type="ECO:0008006" key="4">
    <source>
        <dbReference type="Google" id="ProtNLM"/>
    </source>
</evidence>
<gene>
    <name evidence="2" type="ORF">Q9313_27440</name>
</gene>
<name>A0AA50HBH6_9HYPH</name>
<evidence type="ECO:0000313" key="3">
    <source>
        <dbReference type="Proteomes" id="UP001234585"/>
    </source>
</evidence>
<keyword evidence="3" id="KW-1185">Reference proteome</keyword>
<feature type="region of interest" description="Disordered" evidence="1">
    <location>
        <begin position="98"/>
        <end position="118"/>
    </location>
</feature>
<protein>
    <recommendedName>
        <fullName evidence="4">Rv0623-like transcription factor</fullName>
    </recommendedName>
</protein>
<dbReference type="AlphaFoldDB" id="A0AA50HBH6"/>
<evidence type="ECO:0000256" key="1">
    <source>
        <dbReference type="SAM" id="MobiDB-lite"/>
    </source>
</evidence>
<proteinExistence type="predicted"/>
<keyword evidence="2" id="KW-0614">Plasmid</keyword>
<geneLocation type="plasmid" evidence="2 3">
    <name>unnamed5</name>
</geneLocation>
<reference evidence="2 3" key="1">
    <citation type="submission" date="2023-08" db="EMBL/GenBank/DDBJ databases">
        <title>Pathogen: clinical or host-associated sample.</title>
        <authorList>
            <person name="Hergert J."/>
            <person name="Casey R."/>
            <person name="Wagner J."/>
            <person name="Young E.L."/>
            <person name="Oakeson K.F."/>
        </authorList>
    </citation>
    <scope>NUCLEOTIDE SEQUENCE [LARGE SCALE GENOMIC DNA]</scope>
    <source>
        <strain evidence="2 3">1760953</strain>
        <plasmid evidence="2 3">unnamed5</plasmid>
    </source>
</reference>
<dbReference type="RefSeq" id="WP_306041403.1">
    <property type="nucleotide sequence ID" value="NZ_CP132307.1"/>
</dbReference>